<evidence type="ECO:0000259" key="2">
    <source>
        <dbReference type="SMART" id="SM00458"/>
    </source>
</evidence>
<feature type="region of interest" description="Disordered" evidence="1">
    <location>
        <begin position="507"/>
        <end position="570"/>
    </location>
</feature>
<reference evidence="3 4" key="1">
    <citation type="submission" date="2023-04" db="EMBL/GenBank/DDBJ databases">
        <title>Forest soil microbial communities from Buena Vista Peninsula, Colon Province, Panama.</title>
        <authorList>
            <person name="Bouskill N."/>
        </authorList>
    </citation>
    <scope>NUCLEOTIDE SEQUENCE [LARGE SCALE GENOMIC DNA]</scope>
    <source>
        <strain evidence="3 4">GGS1</strain>
    </source>
</reference>
<gene>
    <name evidence="3" type="ORF">M2283_008718</name>
</gene>
<organism evidence="3 4">
    <name type="scientific">Streptomyces pseudovenezuelae</name>
    <dbReference type="NCBI Taxonomy" id="67350"/>
    <lineage>
        <taxon>Bacteria</taxon>
        <taxon>Bacillati</taxon>
        <taxon>Actinomycetota</taxon>
        <taxon>Actinomycetes</taxon>
        <taxon>Kitasatosporales</taxon>
        <taxon>Streptomycetaceae</taxon>
        <taxon>Streptomyces</taxon>
        <taxon>Streptomyces aurantiacus group</taxon>
    </lineage>
</organism>
<feature type="compositionally biased region" description="Gly residues" evidence="1">
    <location>
        <begin position="507"/>
        <end position="529"/>
    </location>
</feature>
<comment type="caution">
    <text evidence="3">The sequence shown here is derived from an EMBL/GenBank/DDBJ whole genome shotgun (WGS) entry which is preliminary data.</text>
</comment>
<evidence type="ECO:0000256" key="1">
    <source>
        <dbReference type="SAM" id="MobiDB-lite"/>
    </source>
</evidence>
<protein>
    <recommendedName>
        <fullName evidence="2">Ricin B lectin domain-containing protein</fullName>
    </recommendedName>
</protein>
<keyword evidence="4" id="KW-1185">Reference proteome</keyword>
<dbReference type="InterPro" id="IPR035992">
    <property type="entry name" value="Ricin_B-like_lectins"/>
</dbReference>
<dbReference type="InterPro" id="IPR000772">
    <property type="entry name" value="Ricin_B_lectin"/>
</dbReference>
<dbReference type="Pfam" id="PF00652">
    <property type="entry name" value="Ricin_B_lectin"/>
    <property type="match status" value="1"/>
</dbReference>
<evidence type="ECO:0000313" key="4">
    <source>
        <dbReference type="Proteomes" id="UP001160499"/>
    </source>
</evidence>
<proteinExistence type="predicted"/>
<dbReference type="SMART" id="SM00458">
    <property type="entry name" value="RICIN"/>
    <property type="match status" value="1"/>
</dbReference>
<dbReference type="Proteomes" id="UP001160499">
    <property type="component" value="Unassembled WGS sequence"/>
</dbReference>
<dbReference type="Gene3D" id="2.80.10.50">
    <property type="match status" value="1"/>
</dbReference>
<dbReference type="PROSITE" id="PS50231">
    <property type="entry name" value="RICIN_B_LECTIN"/>
    <property type="match status" value="1"/>
</dbReference>
<feature type="region of interest" description="Disordered" evidence="1">
    <location>
        <begin position="335"/>
        <end position="377"/>
    </location>
</feature>
<feature type="region of interest" description="Disordered" evidence="1">
    <location>
        <begin position="272"/>
        <end position="292"/>
    </location>
</feature>
<feature type="compositionally biased region" description="Pro residues" evidence="1">
    <location>
        <begin position="1"/>
        <end position="13"/>
    </location>
</feature>
<evidence type="ECO:0000313" key="3">
    <source>
        <dbReference type="EMBL" id="MDH6221372.1"/>
    </source>
</evidence>
<sequence length="630" mass="64890">MQSAYPPLPPYAPRPGSDPGESDRELLAQSAQGAASDAGVRASALLLARHWRSAYEYAVICLATVEHPASMAATAAFHRVLGKSAGGALRPQLLVAVRDTVKEWASDDRISVALPELRKPTGGRGLLAARSVTPERRRLAERSFRGLPGASQCLLWHVEVEGEPISVPAGLMGVDAGTALTALEQAREQFRNGCVRAHQELAPSKECRFYNRLLDIPLRRGGALLPDVRQHLVHCRYCRFAVEQLSYFEGGLGVLLAETVLRWGARRYLESRPGRGAPERVTPGRPAPSAVVGRHRPVMPRRHTKAAVVGVGLTSLALLATVLVAKGWSDDNGVPDPHATWGAPSGSTALPSRSAEGASVDGSPSAASVGQPVEVGRGRLRNPADGLCLDIKGGRAVSGAAAVLADCSTAISQQWSYQDDGLLRSGADPTLCLDADEGSGGGSVIVAGCLVHAGEVRYDLTVRGELLLRGGKGHLVAAGKGKKAKRVVVAERDGSARQRWVLEATAGDGGSAVVGGTAGGAETEGGAGENGRPEGDSAAGGAEGAPGLQDPPQPPGSGLPGDGRSEGDPYETRIAQVGDESGSGGAVDPAPVGVSDAADGVRNLPAVLVDTVAAITTPLTTGLGSALHLH</sequence>
<accession>A0ABT6LYI9</accession>
<dbReference type="RefSeq" id="WP_280882107.1">
    <property type="nucleotide sequence ID" value="NZ_JARXVH010000022.1"/>
</dbReference>
<feature type="domain" description="Ricin B lectin" evidence="2">
    <location>
        <begin position="375"/>
        <end position="503"/>
    </location>
</feature>
<feature type="region of interest" description="Disordered" evidence="1">
    <location>
        <begin position="1"/>
        <end position="32"/>
    </location>
</feature>
<name>A0ABT6LYI9_9ACTN</name>
<dbReference type="SUPFAM" id="SSF50370">
    <property type="entry name" value="Ricin B-like lectins"/>
    <property type="match status" value="1"/>
</dbReference>
<dbReference type="EMBL" id="JARXVH010000022">
    <property type="protein sequence ID" value="MDH6221372.1"/>
    <property type="molecule type" value="Genomic_DNA"/>
</dbReference>